<feature type="region of interest" description="Disordered" evidence="2">
    <location>
        <begin position="55"/>
        <end position="112"/>
    </location>
</feature>
<dbReference type="SUPFAM" id="SSF90257">
    <property type="entry name" value="Myosin rod fragments"/>
    <property type="match status" value="2"/>
</dbReference>
<feature type="compositionally biased region" description="Basic residues" evidence="2">
    <location>
        <begin position="1"/>
        <end position="12"/>
    </location>
</feature>
<feature type="coiled-coil region" evidence="1">
    <location>
        <begin position="727"/>
        <end position="1195"/>
    </location>
</feature>
<dbReference type="PANTHER" id="PTHR47357:SF1">
    <property type="entry name" value="SPINDLE POLE BODY COMPONENT 110"/>
    <property type="match status" value="1"/>
</dbReference>
<dbReference type="Proteomes" id="UP001201812">
    <property type="component" value="Unassembled WGS sequence"/>
</dbReference>
<evidence type="ECO:0000256" key="1">
    <source>
        <dbReference type="SAM" id="Coils"/>
    </source>
</evidence>
<keyword evidence="4" id="KW-1185">Reference proteome</keyword>
<feature type="compositionally biased region" description="Basic and acidic residues" evidence="2">
    <location>
        <begin position="1527"/>
        <end position="1539"/>
    </location>
</feature>
<protein>
    <submittedName>
        <fullName evidence="3">A-kinase anchor protein 9-like</fullName>
    </submittedName>
</protein>
<sequence length="1539" mass="179371">MDKMKTVPRRRKSDTTKKEDFDRSRLLEWRTKFMEVRKQRNDLAAKLEAAEEKIQRLEKNDFSESNKDPKAKLETAEEKKQNLTDPVSSPLQGSSNDCCSEQGTSSSNLQTAENRLQVQMEIDDETMKILKEELEAYNLISNNYSADVKNMKEEDGNDVLTQSSSSIPSPELGLDLNWDAETKVESEMLEGRAERLASELENCQNELKIIQRDFAMAKEEIATLKEERKIQAQEHKMLLDIADRQRNISANAKDKIANDLASSQDELKATRQDFETQIQEYKRQLESSEIEPEASTCRAKMPEMTLTVSMDDKELADKIAGLNAELGNLRKDLEEARQQSSHLDMDNGILKAQQLIYDDEIQRLETELSLAKQNEQELRENSSKTQQKFEDNEQILSLVTKKLRRRNHNIKTARRAIQKLKKQICDMRAEGKKMRSDTSSLADLSEKIHTLTEDLRKKKDVVRCLEAALQKSRIWEHQTGIRLEKCASELMAEREKRKASEYYLRHECELHKEEMKLLQDQIDKTKKELSDALDDKNKFENSAKKFEQRIAESEKEILRLHGEVAQSETIIEDFGHQKSEYDAKILELSREKTASEVKIRHLSKQLSEYKEEFNNLFQEKSENEARILELSQQKSEYEAKIEDISEQKFNCEVKIQELYLERSKSETKIQEFALQKAEYEAKIQELCREKCENEARILEFSNQKSAKVSNEKRGRIKIEIEDPIRRRNKLIQDKAQMQSLIDKSERRARILEQRAITAEAQVEKLKADKTLAESKIRDLSAQSQDFSRQKSEFEAKIEKYSQENCEYKHKIRKFSEEKSRYETRIQEASRQKSNYEARIQGYCKEKSKLEIKIQELSNQMVKYQDQIRELSREKSEQHSKIAYEKAQYEARIQALFIQKTEYEAKIREFSLERSGYEARIQEASRQKSDYETKINVICEEKSELGIKIQELSNQKLKYEDEIRELKEHVKNSEEGDLLADVLQFAEQQGEYEVKIQELNREKSEYEAKIQELSKQMSEYEAKFQDYSNEKSEYESRIQEFEKKMSDHEEKVKQLCAKKSEYEAQIKEYSDENSEYIAQIQEYSEEKSGYEARIQELLRKISAFEEQVEKLFQGKCENPRRNPRRKPEKIQDYSQQMTVYESKLSQQKAEYEEEIRELKEKIKKCGENGNIISSKLRKMEENAGKSEQLVAELRAKLVEAGRKELQWHEFEKNFGQLMPQLLTGETGAQSVSWSTLLDDLQKRISALTKSLEEKRELVKILEAEKCLAYTKTVELSLQKSRLEEEIEKTLKLKAKAERNARGFATRNAQLRSKVAAFEIEKAKFNAKVNEVEAKFENSAHNARLVFELQAKLEQARRRESAWSEFQRNFGQLSVYMEQLGSQISVPPNNKRPFDNLAVNIDAVPKRPYIAAEGPSTSHGHIPEAIGNLFPRHNGVIVNDQRPQNPLEPMPNVNMPLMNQNWLMGHGFNVREPNIADPDFALQTFINAFVPRDYGLYLKNPTTSSPDSTSHHEPAVNTSNSSSENDEIDIIRVESMENSPK</sequence>
<feature type="coiled-coil region" evidence="1">
    <location>
        <begin position="319"/>
        <end position="461"/>
    </location>
</feature>
<accession>A0AAD4MRR2</accession>
<dbReference type="GO" id="GO:0005200">
    <property type="term" value="F:structural constituent of cytoskeleton"/>
    <property type="evidence" value="ECO:0007669"/>
    <property type="project" value="TreeGrafter"/>
</dbReference>
<feature type="coiled-coil region" evidence="1">
    <location>
        <begin position="592"/>
        <end position="689"/>
    </location>
</feature>
<comment type="caution">
    <text evidence="3">The sequence shown here is derived from an EMBL/GenBank/DDBJ whole genome shotgun (WGS) entry which is preliminary data.</text>
</comment>
<keyword evidence="1" id="KW-0175">Coiled coil</keyword>
<reference evidence="3" key="1">
    <citation type="submission" date="2022-01" db="EMBL/GenBank/DDBJ databases">
        <title>Genome Sequence Resource for Two Populations of Ditylenchus destructor, the Migratory Endoparasitic Phytonematode.</title>
        <authorList>
            <person name="Zhang H."/>
            <person name="Lin R."/>
            <person name="Xie B."/>
        </authorList>
    </citation>
    <scope>NUCLEOTIDE SEQUENCE</scope>
    <source>
        <strain evidence="3">BazhouSP</strain>
    </source>
</reference>
<feature type="coiled-coil region" evidence="1">
    <location>
        <begin position="186"/>
        <end position="291"/>
    </location>
</feature>
<evidence type="ECO:0000313" key="3">
    <source>
        <dbReference type="EMBL" id="KAI1703810.1"/>
    </source>
</evidence>
<proteinExistence type="predicted"/>
<feature type="compositionally biased region" description="Polar residues" evidence="2">
    <location>
        <begin position="83"/>
        <end position="112"/>
    </location>
</feature>
<dbReference type="EMBL" id="JAKKPZ010000076">
    <property type="protein sequence ID" value="KAI1703810.1"/>
    <property type="molecule type" value="Genomic_DNA"/>
</dbReference>
<gene>
    <name evidence="3" type="ORF">DdX_14646</name>
</gene>
<feature type="coiled-coil region" evidence="1">
    <location>
        <begin position="508"/>
        <end position="563"/>
    </location>
</feature>
<dbReference type="PANTHER" id="PTHR47357">
    <property type="entry name" value="COP1-INTERACTIVE PROTEIN 1"/>
    <property type="match status" value="1"/>
</dbReference>
<feature type="region of interest" description="Disordered" evidence="2">
    <location>
        <begin position="1"/>
        <end position="21"/>
    </location>
</feature>
<feature type="compositionally biased region" description="Basic and acidic residues" evidence="2">
    <location>
        <begin position="55"/>
        <end position="82"/>
    </location>
</feature>
<feature type="region of interest" description="Disordered" evidence="2">
    <location>
        <begin position="1498"/>
        <end position="1539"/>
    </location>
</feature>
<name>A0AAD4MRR2_9BILA</name>
<dbReference type="GO" id="GO:0005856">
    <property type="term" value="C:cytoskeleton"/>
    <property type="evidence" value="ECO:0007669"/>
    <property type="project" value="TreeGrafter"/>
</dbReference>
<dbReference type="Gene3D" id="1.20.5.170">
    <property type="match status" value="1"/>
</dbReference>
<organism evidence="3 4">
    <name type="scientific">Ditylenchus destructor</name>
    <dbReference type="NCBI Taxonomy" id="166010"/>
    <lineage>
        <taxon>Eukaryota</taxon>
        <taxon>Metazoa</taxon>
        <taxon>Ecdysozoa</taxon>
        <taxon>Nematoda</taxon>
        <taxon>Chromadorea</taxon>
        <taxon>Rhabditida</taxon>
        <taxon>Tylenchina</taxon>
        <taxon>Tylenchomorpha</taxon>
        <taxon>Sphaerularioidea</taxon>
        <taxon>Anguinidae</taxon>
        <taxon>Anguininae</taxon>
        <taxon>Ditylenchus</taxon>
    </lineage>
</organism>
<feature type="coiled-coil region" evidence="1">
    <location>
        <begin position="1236"/>
        <end position="1333"/>
    </location>
</feature>
<evidence type="ECO:0000256" key="2">
    <source>
        <dbReference type="SAM" id="MobiDB-lite"/>
    </source>
</evidence>
<dbReference type="Gene3D" id="1.20.5.340">
    <property type="match status" value="1"/>
</dbReference>
<evidence type="ECO:0000313" key="4">
    <source>
        <dbReference type="Proteomes" id="UP001201812"/>
    </source>
</evidence>